<keyword evidence="3" id="KW-1185">Reference proteome</keyword>
<dbReference type="RefSeq" id="WP_197717463.1">
    <property type="nucleotide sequence ID" value="NZ_LR134167.1"/>
</dbReference>
<dbReference type="PROSITE" id="PS51257">
    <property type="entry name" value="PROKAR_LIPOPROTEIN"/>
    <property type="match status" value="1"/>
</dbReference>
<dbReference type="Gene3D" id="3.90.930.1">
    <property type="match status" value="1"/>
</dbReference>
<evidence type="ECO:0000313" key="2">
    <source>
        <dbReference type="EMBL" id="VEB21915.1"/>
    </source>
</evidence>
<feature type="chain" id="PRO_5019378046" description="MORN repeat variant" evidence="1">
    <location>
        <begin position="21"/>
        <end position="154"/>
    </location>
</feature>
<sequence>MKKWLIIPAVLSLSSCTYLTCLDNFDGAVLPQCQKQQQQQPQEITSIDQVPEENRRIPKFKIEGEKDGPYITKAGNGRTLKTILKNGYFDQYVDIYHPNGKLHSHTPVKMGVPEGWSTGYTEQGKLRTKALYEKGRIIRAQLYNEKGEMIKELK</sequence>
<proteinExistence type="predicted"/>
<protein>
    <recommendedName>
        <fullName evidence="4">MORN repeat variant</fullName>
    </recommendedName>
</protein>
<accession>A0A447SN48</accession>
<dbReference type="AlphaFoldDB" id="A0A447SN48"/>
<organism evidence="2 3">
    <name type="scientific">Avibacterium volantium</name>
    <name type="common">Pasteurella volantium</name>
    <dbReference type="NCBI Taxonomy" id="762"/>
    <lineage>
        <taxon>Bacteria</taxon>
        <taxon>Pseudomonadati</taxon>
        <taxon>Pseudomonadota</taxon>
        <taxon>Gammaproteobacteria</taxon>
        <taxon>Pasteurellales</taxon>
        <taxon>Pasteurellaceae</taxon>
        <taxon>Avibacterium</taxon>
    </lineage>
</organism>
<evidence type="ECO:0000313" key="3">
    <source>
        <dbReference type="Proteomes" id="UP000268198"/>
    </source>
</evidence>
<dbReference type="Proteomes" id="UP000268198">
    <property type="component" value="Chromosome"/>
</dbReference>
<evidence type="ECO:0008006" key="4">
    <source>
        <dbReference type="Google" id="ProtNLM"/>
    </source>
</evidence>
<evidence type="ECO:0000256" key="1">
    <source>
        <dbReference type="SAM" id="SignalP"/>
    </source>
</evidence>
<dbReference type="KEGG" id="avt:NCTC3438_00162"/>
<name>A0A447SN48_AVIVO</name>
<keyword evidence="1" id="KW-0732">Signal</keyword>
<gene>
    <name evidence="2" type="ORF">NCTC3438_00162</name>
</gene>
<dbReference type="EMBL" id="LR134167">
    <property type="protein sequence ID" value="VEB21915.1"/>
    <property type="molecule type" value="Genomic_DNA"/>
</dbReference>
<feature type="signal peptide" evidence="1">
    <location>
        <begin position="1"/>
        <end position="20"/>
    </location>
</feature>
<reference evidence="2 3" key="1">
    <citation type="submission" date="2018-12" db="EMBL/GenBank/DDBJ databases">
        <authorList>
            <consortium name="Pathogen Informatics"/>
        </authorList>
    </citation>
    <scope>NUCLEOTIDE SEQUENCE [LARGE SCALE GENOMIC DNA]</scope>
    <source>
        <strain evidence="2 3">NCTC3438</strain>
    </source>
</reference>
<dbReference type="SUPFAM" id="SSF82185">
    <property type="entry name" value="Histone H3 K4-specific methyltransferase SET7/9 N-terminal domain"/>
    <property type="match status" value="1"/>
</dbReference>